<evidence type="ECO:0000256" key="3">
    <source>
        <dbReference type="ARBA" id="ARBA00022432"/>
    </source>
</evidence>
<comment type="caution">
    <text evidence="7">The sequence shown here is derived from an EMBL/GenBank/DDBJ whole genome shotgun (WGS) entry which is preliminary data.</text>
</comment>
<dbReference type="InterPro" id="IPR013078">
    <property type="entry name" value="His_Pase_superF_clade-1"/>
</dbReference>
<dbReference type="AlphaFoldDB" id="A0A7X9XAW5"/>
<feature type="site" description="Transition state stabilizer" evidence="6">
    <location>
        <position position="142"/>
    </location>
</feature>
<proteinExistence type="inferred from homology"/>
<keyword evidence="8" id="KW-1185">Reference proteome</keyword>
<dbReference type="InterPro" id="IPR005952">
    <property type="entry name" value="Phosphogly_mut1"/>
</dbReference>
<sequence>MKIYLIRHTTPDIDANTTLYGQTDLDVVHSFHDEVATIKETIEDVRFNSVYYSPLKRCQKLAACLKSDMKVSEPRLKEISYGDWEMKKFAAIKTELSTWSKEFDTVAAPNGESLEMVQERLISFWNEINNYKEGEKIAIVAHGVVMRVFLAHFLEMPLKNIFRLQFNFGKVIQLSLNESGRIHLHL</sequence>
<organism evidence="7 8">
    <name type="scientific">Flammeovirga aprica JL-4</name>
    <dbReference type="NCBI Taxonomy" id="694437"/>
    <lineage>
        <taxon>Bacteria</taxon>
        <taxon>Pseudomonadati</taxon>
        <taxon>Bacteroidota</taxon>
        <taxon>Cytophagia</taxon>
        <taxon>Cytophagales</taxon>
        <taxon>Flammeovirgaceae</taxon>
        <taxon>Flammeovirga</taxon>
    </lineage>
</organism>
<dbReference type="PANTHER" id="PTHR11931">
    <property type="entry name" value="PHOSPHOGLYCERATE MUTASE"/>
    <property type="match status" value="1"/>
</dbReference>
<dbReference type="SUPFAM" id="SSF53254">
    <property type="entry name" value="Phosphoglycerate mutase-like"/>
    <property type="match status" value="1"/>
</dbReference>
<keyword evidence="3" id="KW-0312">Gluconeogenesis</keyword>
<keyword evidence="4" id="KW-0324">Glycolysis</keyword>
<evidence type="ECO:0000256" key="1">
    <source>
        <dbReference type="ARBA" id="ARBA00006717"/>
    </source>
</evidence>
<evidence type="ECO:0000256" key="4">
    <source>
        <dbReference type="ARBA" id="ARBA00023152"/>
    </source>
</evidence>
<dbReference type="RefSeq" id="WP_169658350.1">
    <property type="nucleotide sequence ID" value="NZ_JABANE010000055.1"/>
</dbReference>
<name>A0A7X9XAW5_9BACT</name>
<evidence type="ECO:0000256" key="6">
    <source>
        <dbReference type="PIRSR" id="PIRSR613078-3"/>
    </source>
</evidence>
<dbReference type="GO" id="GO:0006096">
    <property type="term" value="P:glycolytic process"/>
    <property type="evidence" value="ECO:0007669"/>
    <property type="project" value="UniProtKB-KW"/>
</dbReference>
<dbReference type="EMBL" id="JABANE010000055">
    <property type="protein sequence ID" value="NME70107.1"/>
    <property type="molecule type" value="Genomic_DNA"/>
</dbReference>
<dbReference type="Gene3D" id="3.40.50.1240">
    <property type="entry name" value="Phosphoglycerate mutase-like"/>
    <property type="match status" value="1"/>
</dbReference>
<accession>A0A7X9XAW5</accession>
<evidence type="ECO:0000256" key="5">
    <source>
        <dbReference type="ARBA" id="ARBA00023235"/>
    </source>
</evidence>
<dbReference type="SMART" id="SM00855">
    <property type="entry name" value="PGAM"/>
    <property type="match status" value="1"/>
</dbReference>
<evidence type="ECO:0000313" key="7">
    <source>
        <dbReference type="EMBL" id="NME70107.1"/>
    </source>
</evidence>
<reference evidence="7 8" key="1">
    <citation type="submission" date="2020-04" db="EMBL/GenBank/DDBJ databases">
        <title>Flammeovirga sp. SR4, a novel species isolated from seawater.</title>
        <authorList>
            <person name="Wang X."/>
        </authorList>
    </citation>
    <scope>NUCLEOTIDE SEQUENCE [LARGE SCALE GENOMIC DNA]</scope>
    <source>
        <strain evidence="7 8">ATCC 23126</strain>
    </source>
</reference>
<evidence type="ECO:0000256" key="2">
    <source>
        <dbReference type="ARBA" id="ARBA00012028"/>
    </source>
</evidence>
<dbReference type="CDD" id="cd07067">
    <property type="entry name" value="HP_PGM_like"/>
    <property type="match status" value="1"/>
</dbReference>
<evidence type="ECO:0000313" key="8">
    <source>
        <dbReference type="Proteomes" id="UP000576082"/>
    </source>
</evidence>
<comment type="similarity">
    <text evidence="1">Belongs to the phosphoglycerate mutase family. BPG-dependent PGAM subfamily.</text>
</comment>
<dbReference type="GO" id="GO:0006094">
    <property type="term" value="P:gluconeogenesis"/>
    <property type="evidence" value="ECO:0007669"/>
    <property type="project" value="UniProtKB-KW"/>
</dbReference>
<dbReference type="InterPro" id="IPR029033">
    <property type="entry name" value="His_PPase_superfam"/>
</dbReference>
<dbReference type="GO" id="GO:0004619">
    <property type="term" value="F:phosphoglycerate mutase activity"/>
    <property type="evidence" value="ECO:0007669"/>
    <property type="project" value="UniProtKB-EC"/>
</dbReference>
<gene>
    <name evidence="7" type="ORF">HHU12_19185</name>
</gene>
<protein>
    <recommendedName>
        <fullName evidence="2">phosphoglycerate mutase (2,3-diphosphoglycerate-dependent)</fullName>
        <ecNumber evidence="2">5.4.2.11</ecNumber>
    </recommendedName>
</protein>
<dbReference type="Pfam" id="PF00300">
    <property type="entry name" value="His_Phos_1"/>
    <property type="match status" value="1"/>
</dbReference>
<keyword evidence="5" id="KW-0413">Isomerase</keyword>
<dbReference type="EC" id="5.4.2.11" evidence="2"/>
<dbReference type="Proteomes" id="UP000576082">
    <property type="component" value="Unassembled WGS sequence"/>
</dbReference>